<protein>
    <submittedName>
        <fullName evidence="10">Transcription factor bHLH121-like</fullName>
    </submittedName>
</protein>
<reference evidence="10" key="1">
    <citation type="submission" date="2025-08" db="UniProtKB">
        <authorList>
            <consortium name="RefSeq"/>
        </authorList>
    </citation>
    <scope>IDENTIFICATION</scope>
    <source>
        <tissue evidence="10">Fruit stalk</tissue>
    </source>
</reference>
<evidence type="ECO:0000259" key="8">
    <source>
        <dbReference type="PROSITE" id="PS50888"/>
    </source>
</evidence>
<dbReference type="Proteomes" id="UP000515121">
    <property type="component" value="Unplaced"/>
</dbReference>
<evidence type="ECO:0000313" key="9">
    <source>
        <dbReference type="Proteomes" id="UP000515121"/>
    </source>
</evidence>
<dbReference type="InterPro" id="IPR044579">
    <property type="entry name" value="bHLH11/121"/>
</dbReference>
<dbReference type="GO" id="GO:0003700">
    <property type="term" value="F:DNA-binding transcription factor activity"/>
    <property type="evidence" value="ECO:0007669"/>
    <property type="project" value="InterPro"/>
</dbReference>
<proteinExistence type="predicted"/>
<dbReference type="InterPro" id="IPR036638">
    <property type="entry name" value="HLH_DNA-bd_sf"/>
</dbReference>
<dbReference type="KEGG" id="dzi:111298732"/>
<evidence type="ECO:0000256" key="7">
    <source>
        <dbReference type="SAM" id="MobiDB-lite"/>
    </source>
</evidence>
<dbReference type="PANTHER" id="PTHR47001">
    <property type="entry name" value="TRANSCRIPTION FACTOR BHLH121"/>
    <property type="match status" value="1"/>
</dbReference>
<accession>A0A6P5Z8V6</accession>
<dbReference type="GO" id="GO:0005634">
    <property type="term" value="C:nucleus"/>
    <property type="evidence" value="ECO:0007669"/>
    <property type="project" value="UniProtKB-SubCell"/>
</dbReference>
<feature type="coiled-coil region" evidence="6">
    <location>
        <begin position="138"/>
        <end position="193"/>
    </location>
</feature>
<dbReference type="SMART" id="SM00353">
    <property type="entry name" value="HLH"/>
    <property type="match status" value="1"/>
</dbReference>
<dbReference type="GO" id="GO:0003677">
    <property type="term" value="F:DNA binding"/>
    <property type="evidence" value="ECO:0007669"/>
    <property type="project" value="UniProtKB-KW"/>
</dbReference>
<dbReference type="GO" id="GO:0046983">
    <property type="term" value="F:protein dimerization activity"/>
    <property type="evidence" value="ECO:0007669"/>
    <property type="project" value="InterPro"/>
</dbReference>
<sequence>MFGFRWVFGRGFPVNKGKISKRKGERDIDKKSSSDSPVIQFQTIDQLKTNAAYVQSIPSSNPSFIVFRQPHIDPLVPTTTRTQPKSRVEGEAMDCSAARKLQKADREKLRRDRLNEHFLELGNILDPDRPKNDKATILTDTVQLLKELTSQVTKLKAEYATLTEESRELTQEKNDLKEEKASLKSDIDNLNIQYQQRVRSMFPWATVDHSVVMTPPYPFPVPMVVPPPGAIPMQPFSFFGNQNPRAIHNPCSSFLPYTTPNTMVEQQSAQHVAPLAQPGSRSHASGKRDSEYKSSGESKIEKTVDSNDVATDLELKTPSSTSDQDLSSAQRTLKKSFRNENSNTEGSYSSRCSSSHNAQDSSSNSELSSRKADDLDRGKD</sequence>
<feature type="compositionally biased region" description="Basic and acidic residues" evidence="7">
    <location>
        <begin position="286"/>
        <end position="305"/>
    </location>
</feature>
<dbReference type="GeneID" id="111298732"/>
<dbReference type="RefSeq" id="XP_022749194.1">
    <property type="nucleotide sequence ID" value="XM_022893459.1"/>
</dbReference>
<comment type="subcellular location">
    <subcellularLocation>
        <location evidence="1">Nucleus</location>
    </subcellularLocation>
</comment>
<organism evidence="9 10">
    <name type="scientific">Durio zibethinus</name>
    <name type="common">Durian</name>
    <dbReference type="NCBI Taxonomy" id="66656"/>
    <lineage>
        <taxon>Eukaryota</taxon>
        <taxon>Viridiplantae</taxon>
        <taxon>Streptophyta</taxon>
        <taxon>Embryophyta</taxon>
        <taxon>Tracheophyta</taxon>
        <taxon>Spermatophyta</taxon>
        <taxon>Magnoliopsida</taxon>
        <taxon>eudicotyledons</taxon>
        <taxon>Gunneridae</taxon>
        <taxon>Pentapetalae</taxon>
        <taxon>rosids</taxon>
        <taxon>malvids</taxon>
        <taxon>Malvales</taxon>
        <taxon>Malvaceae</taxon>
        <taxon>Helicteroideae</taxon>
        <taxon>Durio</taxon>
    </lineage>
</organism>
<dbReference type="Pfam" id="PF23177">
    <property type="entry name" value="bHLH_IRO3"/>
    <property type="match status" value="1"/>
</dbReference>
<evidence type="ECO:0000313" key="10">
    <source>
        <dbReference type="RefSeq" id="XP_022749194.1"/>
    </source>
</evidence>
<dbReference type="Gene3D" id="4.10.280.10">
    <property type="entry name" value="Helix-loop-helix DNA-binding domain"/>
    <property type="match status" value="1"/>
</dbReference>
<keyword evidence="2" id="KW-0805">Transcription regulation</keyword>
<dbReference type="CDD" id="cd11446">
    <property type="entry name" value="bHLH_AtILR3_like"/>
    <property type="match status" value="1"/>
</dbReference>
<evidence type="ECO:0000256" key="2">
    <source>
        <dbReference type="ARBA" id="ARBA00023015"/>
    </source>
</evidence>
<feature type="domain" description="BHLH" evidence="8">
    <location>
        <begin position="98"/>
        <end position="148"/>
    </location>
</feature>
<evidence type="ECO:0000256" key="6">
    <source>
        <dbReference type="SAM" id="Coils"/>
    </source>
</evidence>
<keyword evidence="4" id="KW-0804">Transcription</keyword>
<dbReference type="InterPro" id="IPR057075">
    <property type="entry name" value="bHLH_IRO3"/>
</dbReference>
<feature type="compositionally biased region" description="Basic and acidic residues" evidence="7">
    <location>
        <begin position="368"/>
        <end position="380"/>
    </location>
</feature>
<feature type="compositionally biased region" description="Low complexity" evidence="7">
    <location>
        <begin position="353"/>
        <end position="365"/>
    </location>
</feature>
<evidence type="ECO:0000256" key="5">
    <source>
        <dbReference type="ARBA" id="ARBA00023242"/>
    </source>
</evidence>
<evidence type="ECO:0000256" key="3">
    <source>
        <dbReference type="ARBA" id="ARBA00023125"/>
    </source>
</evidence>
<dbReference type="PROSITE" id="PS50888">
    <property type="entry name" value="BHLH"/>
    <property type="match status" value="1"/>
</dbReference>
<keyword evidence="3" id="KW-0238">DNA-binding</keyword>
<dbReference type="InterPro" id="IPR011598">
    <property type="entry name" value="bHLH_dom"/>
</dbReference>
<evidence type="ECO:0000256" key="1">
    <source>
        <dbReference type="ARBA" id="ARBA00004123"/>
    </source>
</evidence>
<feature type="compositionally biased region" description="Polar residues" evidence="7">
    <location>
        <begin position="339"/>
        <end position="352"/>
    </location>
</feature>
<dbReference type="OrthoDB" id="515493at2759"/>
<keyword evidence="9" id="KW-1185">Reference proteome</keyword>
<evidence type="ECO:0000256" key="4">
    <source>
        <dbReference type="ARBA" id="ARBA00023163"/>
    </source>
</evidence>
<dbReference type="AlphaFoldDB" id="A0A6P5Z8V6"/>
<keyword evidence="6" id="KW-0175">Coiled coil</keyword>
<keyword evidence="5" id="KW-0539">Nucleus</keyword>
<feature type="compositionally biased region" description="Polar residues" evidence="7">
    <location>
        <begin position="317"/>
        <end position="331"/>
    </location>
</feature>
<dbReference type="PANTHER" id="PTHR47001:SF3">
    <property type="entry name" value="TRANSCRIPTION FACTOR BHLH121"/>
    <property type="match status" value="1"/>
</dbReference>
<dbReference type="SUPFAM" id="SSF47459">
    <property type="entry name" value="HLH, helix-loop-helix DNA-binding domain"/>
    <property type="match status" value="1"/>
</dbReference>
<name>A0A6P5Z8V6_DURZI</name>
<dbReference type="GO" id="GO:0006879">
    <property type="term" value="P:intracellular iron ion homeostasis"/>
    <property type="evidence" value="ECO:0007669"/>
    <property type="project" value="InterPro"/>
</dbReference>
<feature type="region of interest" description="Disordered" evidence="7">
    <location>
        <begin position="266"/>
        <end position="380"/>
    </location>
</feature>
<gene>
    <name evidence="10" type="primary">LOC111298732</name>
</gene>